<reference evidence="6" key="1">
    <citation type="submission" date="2017-02" db="EMBL/GenBank/DDBJ databases">
        <authorList>
            <person name="Varghese N."/>
            <person name="Submissions S."/>
        </authorList>
    </citation>
    <scope>NUCLEOTIDE SEQUENCE [LARGE SCALE GENOMIC DNA]</scope>
    <source>
        <strain evidence="6">ATCC BAA-73</strain>
    </source>
</reference>
<feature type="coiled-coil region" evidence="3">
    <location>
        <begin position="122"/>
        <end position="149"/>
    </location>
</feature>
<dbReference type="AlphaFoldDB" id="A0A1T4MCH0"/>
<dbReference type="Gene3D" id="3.40.50.300">
    <property type="entry name" value="P-loop containing nucleotide triphosphate hydrolases"/>
    <property type="match status" value="1"/>
</dbReference>
<dbReference type="EMBL" id="FUWM01000010">
    <property type="protein sequence ID" value="SJZ64576.1"/>
    <property type="molecule type" value="Genomic_DNA"/>
</dbReference>
<dbReference type="CDD" id="cd02038">
    <property type="entry name" value="FlhG-like"/>
    <property type="match status" value="1"/>
</dbReference>
<dbReference type="GO" id="GO:0005829">
    <property type="term" value="C:cytosol"/>
    <property type="evidence" value="ECO:0007669"/>
    <property type="project" value="TreeGrafter"/>
</dbReference>
<dbReference type="PANTHER" id="PTHR43384:SF4">
    <property type="entry name" value="CELLULOSE BIOSYNTHESIS PROTEIN BCSQ-RELATED"/>
    <property type="match status" value="1"/>
</dbReference>
<keyword evidence="1" id="KW-0547">Nucleotide-binding</keyword>
<evidence type="ECO:0000259" key="4">
    <source>
        <dbReference type="Pfam" id="PF13614"/>
    </source>
</evidence>
<dbReference type="InterPro" id="IPR027417">
    <property type="entry name" value="P-loop_NTPase"/>
</dbReference>
<evidence type="ECO:0000256" key="2">
    <source>
        <dbReference type="ARBA" id="ARBA00022840"/>
    </source>
</evidence>
<evidence type="ECO:0000313" key="6">
    <source>
        <dbReference type="Proteomes" id="UP000190625"/>
    </source>
</evidence>
<evidence type="ECO:0000256" key="1">
    <source>
        <dbReference type="ARBA" id="ARBA00022741"/>
    </source>
</evidence>
<gene>
    <name evidence="5" type="ORF">SAMN02745118_01434</name>
</gene>
<sequence length="296" mass="32306">MIKDQAHKLRELVKGKNNRHKDKKEQREGEFAHIYTVTSGKGGVGKTNFTVNLALSLQAKNKRVAVIDADLGMGNIDVVLGLTPQYNLSHVINGQKGINEIIMKDPEGLSIIPGISGVEELANLSEYQLQNLIEGLENLEDNYDIILIDTGAGLSKTVISFTLAADEIIVISTPEPTSVTDAYGIIKVIAGYQENSKVNLVVNQIESNQEGNNISKRISKVAGDFLEIDLEVLGLIPSDKNVVKAVKKQCPFIIEFPNCQAANAIKRIRNQLLDIEPEKNSGGVKSFFKKLIGLSS</sequence>
<dbReference type="GO" id="GO:0051782">
    <property type="term" value="P:negative regulation of cell division"/>
    <property type="evidence" value="ECO:0007669"/>
    <property type="project" value="TreeGrafter"/>
</dbReference>
<dbReference type="PANTHER" id="PTHR43384">
    <property type="entry name" value="SEPTUM SITE-DETERMINING PROTEIN MIND HOMOLOG, CHLOROPLASTIC-RELATED"/>
    <property type="match status" value="1"/>
</dbReference>
<dbReference type="RefSeq" id="WP_234983910.1">
    <property type="nucleotide sequence ID" value="NZ_FUWM01000010.1"/>
</dbReference>
<name>A0A1T4MCH0_9FIRM</name>
<evidence type="ECO:0000313" key="5">
    <source>
        <dbReference type="EMBL" id="SJZ64576.1"/>
    </source>
</evidence>
<protein>
    <submittedName>
        <fullName evidence="5">Flagellar biosynthesis protein FlhG</fullName>
    </submittedName>
</protein>
<dbReference type="Pfam" id="PF13614">
    <property type="entry name" value="AAA_31"/>
    <property type="match status" value="1"/>
</dbReference>
<keyword evidence="3" id="KW-0175">Coiled coil</keyword>
<keyword evidence="5" id="KW-0282">Flagellum</keyword>
<proteinExistence type="predicted"/>
<keyword evidence="2" id="KW-0067">ATP-binding</keyword>
<accession>A0A1T4MCH0</accession>
<dbReference type="InterPro" id="IPR025501">
    <property type="entry name" value="MinD_FleN"/>
</dbReference>
<keyword evidence="5" id="KW-0966">Cell projection</keyword>
<dbReference type="GO" id="GO:0009898">
    <property type="term" value="C:cytoplasmic side of plasma membrane"/>
    <property type="evidence" value="ECO:0007669"/>
    <property type="project" value="TreeGrafter"/>
</dbReference>
<dbReference type="InterPro" id="IPR050625">
    <property type="entry name" value="ParA/MinD_ATPase"/>
</dbReference>
<dbReference type="STRING" id="142842.SAMN02745118_01434"/>
<feature type="domain" description="AAA" evidence="4">
    <location>
        <begin position="34"/>
        <end position="200"/>
    </location>
</feature>
<evidence type="ECO:0000256" key="3">
    <source>
        <dbReference type="SAM" id="Coils"/>
    </source>
</evidence>
<dbReference type="SUPFAM" id="SSF52540">
    <property type="entry name" value="P-loop containing nucleoside triphosphate hydrolases"/>
    <property type="match status" value="1"/>
</dbReference>
<dbReference type="InterPro" id="IPR025669">
    <property type="entry name" value="AAA_dom"/>
</dbReference>
<dbReference type="PIRSF" id="PIRSF003092">
    <property type="entry name" value="MinD"/>
    <property type="match status" value="1"/>
</dbReference>
<dbReference type="Proteomes" id="UP000190625">
    <property type="component" value="Unassembled WGS sequence"/>
</dbReference>
<dbReference type="InterPro" id="IPR033875">
    <property type="entry name" value="FlhG"/>
</dbReference>
<keyword evidence="6" id="KW-1185">Reference proteome</keyword>
<organism evidence="5 6">
    <name type="scientific">Selenihalanaerobacter shriftii</name>
    <dbReference type="NCBI Taxonomy" id="142842"/>
    <lineage>
        <taxon>Bacteria</taxon>
        <taxon>Bacillati</taxon>
        <taxon>Bacillota</taxon>
        <taxon>Clostridia</taxon>
        <taxon>Halanaerobiales</taxon>
        <taxon>Halobacteroidaceae</taxon>
        <taxon>Selenihalanaerobacter</taxon>
    </lineage>
</organism>
<dbReference type="GO" id="GO:0005524">
    <property type="term" value="F:ATP binding"/>
    <property type="evidence" value="ECO:0007669"/>
    <property type="project" value="UniProtKB-KW"/>
</dbReference>
<dbReference type="GO" id="GO:0016887">
    <property type="term" value="F:ATP hydrolysis activity"/>
    <property type="evidence" value="ECO:0007669"/>
    <property type="project" value="TreeGrafter"/>
</dbReference>
<keyword evidence="5" id="KW-0969">Cilium</keyword>